<evidence type="ECO:0000313" key="2">
    <source>
        <dbReference type="EMBL" id="KGE86911.1"/>
    </source>
</evidence>
<evidence type="ECO:0000313" key="3">
    <source>
        <dbReference type="Proteomes" id="UP000029736"/>
    </source>
</evidence>
<gene>
    <name evidence="2" type="ORF">IX84_17815</name>
</gene>
<evidence type="ECO:0008006" key="4">
    <source>
        <dbReference type="Google" id="ProtNLM"/>
    </source>
</evidence>
<feature type="coiled-coil region" evidence="1">
    <location>
        <begin position="147"/>
        <end position="183"/>
    </location>
</feature>
<dbReference type="OrthoDB" id="621195at2"/>
<name>A0A098S4H7_9BACT</name>
<evidence type="ECO:0000256" key="1">
    <source>
        <dbReference type="SAM" id="Coils"/>
    </source>
</evidence>
<dbReference type="InterPro" id="IPR011990">
    <property type="entry name" value="TPR-like_helical_dom_sf"/>
</dbReference>
<sequence>MIKMEDTTQLDSALLLFNKALNICREYKDLTTEVHTLINIAIIHRDAKRTEHSENVLQKVISLCDENNYPFGAYYAIMELGELYLDNKLYPKAREALGRIPTGSALALGDQLLLHELKARYYRETGQYRQALSEQGSVLFYKDSLSNTLKQQELTRLEVNYEVAQKNRANEILALEKEQAEQKSSISSAWHC</sequence>
<dbReference type="AlphaFoldDB" id="A0A098S4H7"/>
<dbReference type="SUPFAM" id="SSF48452">
    <property type="entry name" value="TPR-like"/>
    <property type="match status" value="1"/>
</dbReference>
<proteinExistence type="predicted"/>
<accession>A0A098S4H7</accession>
<comment type="caution">
    <text evidence="2">The sequence shown here is derived from an EMBL/GenBank/DDBJ whole genome shotgun (WGS) entry which is preliminary data.</text>
</comment>
<organism evidence="2 3">
    <name type="scientific">Phaeodactylibacter xiamenensis</name>
    <dbReference type="NCBI Taxonomy" id="1524460"/>
    <lineage>
        <taxon>Bacteria</taxon>
        <taxon>Pseudomonadati</taxon>
        <taxon>Bacteroidota</taxon>
        <taxon>Saprospiria</taxon>
        <taxon>Saprospirales</taxon>
        <taxon>Haliscomenobacteraceae</taxon>
        <taxon>Phaeodactylibacter</taxon>
    </lineage>
</organism>
<protein>
    <recommendedName>
        <fullName evidence="4">MalT-like TPR region domain-containing protein</fullName>
    </recommendedName>
</protein>
<dbReference type="STRING" id="1524460.IX84_17815"/>
<reference evidence="2 3" key="1">
    <citation type="journal article" date="2014" name="Int. J. Syst. Evol. Microbiol.">
        <title>Phaeodactylibacter xiamenensis gen. nov., sp. nov., a member of the family Saprospiraceae isolated from the marine alga Phaeodactylum tricornutum.</title>
        <authorList>
            <person name="Chen Z.Jr."/>
            <person name="Lei X."/>
            <person name="Lai Q."/>
            <person name="Li Y."/>
            <person name="Zhang B."/>
            <person name="Zhang J."/>
            <person name="Zhang H."/>
            <person name="Yang L."/>
            <person name="Zheng W."/>
            <person name="Tian Y."/>
            <person name="Yu Z."/>
            <person name="Xu H.Jr."/>
            <person name="Zheng T."/>
        </authorList>
    </citation>
    <scope>NUCLEOTIDE SEQUENCE [LARGE SCALE GENOMIC DNA]</scope>
    <source>
        <strain evidence="2 3">KD52</strain>
    </source>
</reference>
<keyword evidence="1" id="KW-0175">Coiled coil</keyword>
<dbReference type="RefSeq" id="WP_044223457.1">
    <property type="nucleotide sequence ID" value="NZ_JBKAGJ010000009.1"/>
</dbReference>
<keyword evidence="3" id="KW-1185">Reference proteome</keyword>
<dbReference type="Gene3D" id="1.25.40.10">
    <property type="entry name" value="Tetratricopeptide repeat domain"/>
    <property type="match status" value="1"/>
</dbReference>
<dbReference type="EMBL" id="JPOS01000039">
    <property type="protein sequence ID" value="KGE86911.1"/>
    <property type="molecule type" value="Genomic_DNA"/>
</dbReference>
<dbReference type="Proteomes" id="UP000029736">
    <property type="component" value="Unassembled WGS sequence"/>
</dbReference>